<dbReference type="Gene3D" id="2.40.160.60">
    <property type="entry name" value="Outer membrane protein transport protein (OMPP1/FadL/TodX)"/>
    <property type="match status" value="1"/>
</dbReference>
<keyword evidence="1" id="KW-0732">Signal</keyword>
<name>A0ABU3P4S2_9FIRM</name>
<dbReference type="EMBL" id="JAUOZS010000001">
    <property type="protein sequence ID" value="MDT8903498.1"/>
    <property type="molecule type" value="Genomic_DNA"/>
</dbReference>
<dbReference type="SUPFAM" id="SSF56935">
    <property type="entry name" value="Porins"/>
    <property type="match status" value="1"/>
</dbReference>
<protein>
    <recommendedName>
        <fullName evidence="4">PorV/PorQ family protein</fullName>
    </recommendedName>
</protein>
<evidence type="ECO:0008006" key="4">
    <source>
        <dbReference type="Google" id="ProtNLM"/>
    </source>
</evidence>
<evidence type="ECO:0000313" key="2">
    <source>
        <dbReference type="EMBL" id="MDT8903498.1"/>
    </source>
</evidence>
<evidence type="ECO:0000256" key="1">
    <source>
        <dbReference type="SAM" id="SignalP"/>
    </source>
</evidence>
<comment type="caution">
    <text evidence="2">The sequence shown here is derived from an EMBL/GenBank/DDBJ whole genome shotgun (WGS) entry which is preliminary data.</text>
</comment>
<dbReference type="RefSeq" id="WP_413781954.1">
    <property type="nucleotide sequence ID" value="NZ_JAUOZS010000001.1"/>
</dbReference>
<feature type="chain" id="PRO_5045216102" description="PorV/PorQ family protein" evidence="1">
    <location>
        <begin position="22"/>
        <end position="279"/>
    </location>
</feature>
<keyword evidence="3" id="KW-1185">Reference proteome</keyword>
<dbReference type="Proteomes" id="UP001254848">
    <property type="component" value="Unassembled WGS sequence"/>
</dbReference>
<proteinExistence type="predicted"/>
<reference evidence="2 3" key="1">
    <citation type="submission" date="2023-07" db="EMBL/GenBank/DDBJ databases">
        <title>The novel representative of Negativicutes class, Anaeroselena agilis gen. nov. sp. nov.</title>
        <authorList>
            <person name="Prokofeva M.I."/>
            <person name="Elcheninov A.G."/>
            <person name="Klyukina A."/>
            <person name="Kublanov I.V."/>
            <person name="Frolov E.N."/>
            <person name="Podosokorskaya O.A."/>
        </authorList>
    </citation>
    <scope>NUCLEOTIDE SEQUENCE [LARGE SCALE GENOMIC DNA]</scope>
    <source>
        <strain evidence="2 3">4137-cl</strain>
    </source>
</reference>
<organism evidence="2 3">
    <name type="scientific">Anaeroselena agilis</name>
    <dbReference type="NCBI Taxonomy" id="3063788"/>
    <lineage>
        <taxon>Bacteria</taxon>
        <taxon>Bacillati</taxon>
        <taxon>Bacillota</taxon>
        <taxon>Negativicutes</taxon>
        <taxon>Acetonemataceae</taxon>
        <taxon>Anaeroselena</taxon>
    </lineage>
</organism>
<evidence type="ECO:0000313" key="3">
    <source>
        <dbReference type="Proteomes" id="UP001254848"/>
    </source>
</evidence>
<gene>
    <name evidence="2" type="ORF">Q4T40_19905</name>
</gene>
<feature type="signal peptide" evidence="1">
    <location>
        <begin position="1"/>
        <end position="21"/>
    </location>
</feature>
<accession>A0ABU3P4S2</accession>
<sequence>MKKRTIFAVLAVALAVGTVNQAPVSACYGVRAMGMGGAFIGVADDVNAVYWNPAGIAFTKETQANIQHITNNRELINYIDIVEVTTPVKNGAIGLTYVKDRAAMNYLIQGQNYNQEWYVLSYGAKITDNLAIGTNIRQVVEKTALNGQTESKHFTGLDASLFYKNNKWSCGLLVQDFNRPTTLDGGYMIRNYRPGIAYRPDNKTIIAADIYDATDEIERAYCVGAEYKASDAITLRAGCYQRNLTFGIGIKVGKDTEVNFAHLGGDLGGTNMIGAQTKF</sequence>